<proteinExistence type="predicted"/>
<dbReference type="EMBL" id="FAUH01000013">
    <property type="protein sequence ID" value="CUU66616.1"/>
    <property type="molecule type" value="Genomic_DNA"/>
</dbReference>
<evidence type="ECO:0000313" key="2">
    <source>
        <dbReference type="EMBL" id="CUU66616.1"/>
    </source>
</evidence>
<sequence>MKKFLVVGCGGSGAKTQAYMIDQLKAHLRAFDPTLTSLPKAWQFVSIDVPVSPEKGPDGLGNVQDNGGRYVGIGSKQQYKTFDSGLSMNLGTKGALGEIATWAPRHPEAISTPVSDGAGQFRGLGRMLTLQSIPRIREELKAAMDILEESSTISELNDLNYRITGHQTSAVDSSPVILVVSSMAGGAGASMFLDVCRILSTLPNAKPEHTGVFMLTPEVFENLPADAMVGAWPNALAMFGEAVATQTGAATDSDIELFRALGVNAEGSSNTFARLFPIGGRMGATGARFGDGNPNTVYRGLGRALAALMTSEKSADSFVQYSLGNTGATAANRDYLGWADASLIPWGDMPWGSMGYAQLSMGRDRYAEYSAQRLARTAFDRILRGHMDPLSTDTGEEQLQKRLNERYPRILDKIWVGQNILYSEPNQATTAQWIGGVFSNFAGPAAQQSSQWLRQRLPASDGMKASDWGSLVRSRLTDQAAANEIHRQLDDAAYGAVHAFADQFCDQVIGTCEEYLSTTGLPFVEKVIDRLSEDIRQRLVGPMEMLLRGARGRSPAVVTPPIDQMLAPLTGNGAVTGSGQILDNIAAQYRSQFNEYFTIRVADYLSRVLEDFLNNALSRLARELTDAHADLEHADRKKSVNINLADVATDDPVAWPRDRDEMISDRFRGSANEILISDVDHFPADYVTHIVQDVRVADPEVFDERDASLSAAQSVIRGQWDTNGAEKAPQDTLAVAASSRAGGNRAGWVSRHLVASRGTGEERESRPGTFKARIRPDQLLQRARLWIQRPDYHFSKFISTDLRSYMTQDEATNDATFAARIARLRSAFGSALDQARPLAAVDSPMVSLVHGQETEFHYNFSEIPFKANSAAEQLSAVLNQNTALDPSTRDAMVGALSDGSKVRHIDVFGSYPNYSPVVFSSLFPHIVKDWNSRTNHDGYWSMRRSRPITATVPLSDAERQAMVAGWIIGAITGRIHIQGDGTPQARAHIYDDDARQWVDFPHPLLTPPQAMKAKIDWMPAVIESVLLAYAQVQDKDGHGGLAGSLRPYRLLRELYDTHSQSPTSGANDHPAVARIAGFLTDGERPDQATLGTGVQDRYDLFLAQLNHAAKNADMFLPGGGGLPGARVQAKPWATVTDRGHTSAMPLYRDFAPDVRDMTRTLKNHLDAAKQRAENPGMFAAEPAAPADPFSSPTGPAAQSGPALPDFGGDLF</sequence>
<dbReference type="InterPro" id="IPR025904">
    <property type="entry name" value="Tubulin-like"/>
</dbReference>
<organism evidence="2 3">
    <name type="scientific">Corynebacterium variabile</name>
    <dbReference type="NCBI Taxonomy" id="1727"/>
    <lineage>
        <taxon>Bacteria</taxon>
        <taxon>Bacillati</taxon>
        <taxon>Actinomycetota</taxon>
        <taxon>Actinomycetes</taxon>
        <taxon>Mycobacteriales</taxon>
        <taxon>Corynebacteriaceae</taxon>
        <taxon>Corynebacterium</taxon>
    </lineage>
</organism>
<dbReference type="AlphaFoldDB" id="A0A0X2NMC7"/>
<dbReference type="Proteomes" id="UP000182498">
    <property type="component" value="Unassembled WGS sequence"/>
</dbReference>
<keyword evidence="3" id="KW-1185">Reference proteome</keyword>
<name>A0A0X2NMC7_9CORY</name>
<feature type="compositionally biased region" description="Low complexity" evidence="1">
    <location>
        <begin position="1179"/>
        <end position="1192"/>
    </location>
</feature>
<dbReference type="RefSeq" id="WP_073884320.1">
    <property type="nucleotide sequence ID" value="NZ_FAUH01000013.1"/>
</dbReference>
<evidence type="ECO:0000313" key="3">
    <source>
        <dbReference type="Proteomes" id="UP000182498"/>
    </source>
</evidence>
<reference evidence="3" key="1">
    <citation type="submission" date="2015-11" db="EMBL/GenBank/DDBJ databases">
        <authorList>
            <person name="Dugat-Bony E."/>
        </authorList>
    </citation>
    <scope>NUCLEOTIDE SEQUENCE [LARGE SCALE GENOMIC DNA]</scope>
    <source>
        <strain evidence="3">Mu292</strain>
    </source>
</reference>
<dbReference type="OrthoDB" id="4795870at2"/>
<feature type="region of interest" description="Disordered" evidence="1">
    <location>
        <begin position="1179"/>
        <end position="1211"/>
    </location>
</feature>
<dbReference type="Pfam" id="PF13809">
    <property type="entry name" value="Tubulin_2"/>
    <property type="match status" value="1"/>
</dbReference>
<evidence type="ECO:0000256" key="1">
    <source>
        <dbReference type="SAM" id="MobiDB-lite"/>
    </source>
</evidence>
<accession>A0A0X2NMC7</accession>
<protein>
    <submittedName>
        <fullName evidence="2">Tubulin like</fullName>
    </submittedName>
</protein>
<gene>
    <name evidence="2" type="ORF">CVAR292_01963</name>
</gene>